<dbReference type="Pfam" id="PF12844">
    <property type="entry name" value="HTH_19"/>
    <property type="match status" value="1"/>
</dbReference>
<gene>
    <name evidence="3" type="ORF">SSLFYP27_00480</name>
</gene>
<dbReference type="CDD" id="cd00093">
    <property type="entry name" value="HTH_XRE"/>
    <property type="match status" value="1"/>
</dbReference>
<protein>
    <submittedName>
        <fullName evidence="3">Helix-turn-helix domain protein</fullName>
    </submittedName>
</protein>
<dbReference type="SMART" id="SM00530">
    <property type="entry name" value="HTH_XRE"/>
    <property type="match status" value="1"/>
</dbReference>
<dbReference type="GO" id="GO:0003677">
    <property type="term" value="F:DNA binding"/>
    <property type="evidence" value="ECO:0007669"/>
    <property type="project" value="InterPro"/>
</dbReference>
<feature type="coiled-coil region" evidence="1">
    <location>
        <begin position="11"/>
        <end position="42"/>
    </location>
</feature>
<dbReference type="PROSITE" id="PS50943">
    <property type="entry name" value="HTH_CROC1"/>
    <property type="match status" value="1"/>
</dbReference>
<proteinExistence type="predicted"/>
<dbReference type="EMBL" id="CACRUO010000015">
    <property type="protein sequence ID" value="VYT72488.1"/>
    <property type="molecule type" value="Genomic_DNA"/>
</dbReference>
<evidence type="ECO:0000256" key="1">
    <source>
        <dbReference type="SAM" id="Coils"/>
    </source>
</evidence>
<keyword evidence="1" id="KW-0175">Coiled coil</keyword>
<dbReference type="Gene3D" id="1.10.260.40">
    <property type="entry name" value="lambda repressor-like DNA-binding domains"/>
    <property type="match status" value="1"/>
</dbReference>
<sequence length="92" mass="11309">MVNRVDINKWNEEIDNYLKSITKELKNKRKELKITQEQVNRDLKLHRTWLSAFENGKMESHKIENIILLCKYYDYPFYELLLKVRKDYDQNA</sequence>
<dbReference type="SUPFAM" id="SSF47413">
    <property type="entry name" value="lambda repressor-like DNA-binding domains"/>
    <property type="match status" value="1"/>
</dbReference>
<reference evidence="3" key="1">
    <citation type="submission" date="2019-11" db="EMBL/GenBank/DDBJ databases">
        <authorList>
            <person name="Feng L."/>
        </authorList>
    </citation>
    <scope>NUCLEOTIDE SEQUENCE</scope>
    <source>
        <strain evidence="3">SsimulansLFYP27</strain>
    </source>
</reference>
<dbReference type="InterPro" id="IPR001387">
    <property type="entry name" value="Cro/C1-type_HTH"/>
</dbReference>
<evidence type="ECO:0000259" key="2">
    <source>
        <dbReference type="PROSITE" id="PS50943"/>
    </source>
</evidence>
<dbReference type="RefSeq" id="WP_422048127.1">
    <property type="nucleotide sequence ID" value="NZ_CACRUO010000015.1"/>
</dbReference>
<dbReference type="AlphaFoldDB" id="A0A6N2Z315"/>
<feature type="domain" description="HTH cro/C1-type" evidence="2">
    <location>
        <begin position="25"/>
        <end position="80"/>
    </location>
</feature>
<organism evidence="3">
    <name type="scientific">Staphylococcus simulans</name>
    <dbReference type="NCBI Taxonomy" id="1286"/>
    <lineage>
        <taxon>Bacteria</taxon>
        <taxon>Bacillati</taxon>
        <taxon>Bacillota</taxon>
        <taxon>Bacilli</taxon>
        <taxon>Bacillales</taxon>
        <taxon>Staphylococcaceae</taxon>
        <taxon>Staphylococcus</taxon>
    </lineage>
</organism>
<evidence type="ECO:0000313" key="3">
    <source>
        <dbReference type="EMBL" id="VYT72488.1"/>
    </source>
</evidence>
<dbReference type="InterPro" id="IPR010982">
    <property type="entry name" value="Lambda_DNA-bd_dom_sf"/>
</dbReference>
<accession>A0A6N2Z315</accession>
<name>A0A6N2Z315_STASI</name>